<dbReference type="PANTHER" id="PTHR23402">
    <property type="entry name" value="PROTEASE FAMILY C15 PYROGLUTAMYL-PEPTIDASE I-RELATED"/>
    <property type="match status" value="1"/>
</dbReference>
<dbReference type="GeneID" id="116941930"/>
<keyword evidence="3" id="KW-0645">Protease</keyword>
<evidence type="ECO:0000256" key="2">
    <source>
        <dbReference type="ARBA" id="ARBA00022490"/>
    </source>
</evidence>
<dbReference type="GO" id="GO:0005829">
    <property type="term" value="C:cytosol"/>
    <property type="evidence" value="ECO:0007669"/>
    <property type="project" value="InterPro"/>
</dbReference>
<organism evidence="6 7">
    <name type="scientific">Petromyzon marinus</name>
    <name type="common">Sea lamprey</name>
    <dbReference type="NCBI Taxonomy" id="7757"/>
    <lineage>
        <taxon>Eukaryota</taxon>
        <taxon>Metazoa</taxon>
        <taxon>Chordata</taxon>
        <taxon>Craniata</taxon>
        <taxon>Vertebrata</taxon>
        <taxon>Cyclostomata</taxon>
        <taxon>Hyperoartia</taxon>
        <taxon>Petromyzontiformes</taxon>
        <taxon>Petromyzontidae</taxon>
        <taxon>Petromyzon</taxon>
    </lineage>
</organism>
<dbReference type="Proteomes" id="UP001318040">
    <property type="component" value="Chromosome 13"/>
</dbReference>
<dbReference type="SUPFAM" id="SSF53182">
    <property type="entry name" value="Pyrrolidone carboxyl peptidase (pyroglutamate aminopeptidase)"/>
    <property type="match status" value="1"/>
</dbReference>
<dbReference type="GO" id="GO:0006508">
    <property type="term" value="P:proteolysis"/>
    <property type="evidence" value="ECO:0007669"/>
    <property type="project" value="UniProtKB-KW"/>
</dbReference>
<proteinExistence type="inferred from homology"/>
<dbReference type="FunFam" id="3.40.630.20:FF:000008">
    <property type="entry name" value="Pyroglutamyl-peptidase 1"/>
    <property type="match status" value="1"/>
</dbReference>
<dbReference type="InterPro" id="IPR016125">
    <property type="entry name" value="Peptidase_C15-like"/>
</dbReference>
<dbReference type="InterPro" id="IPR000816">
    <property type="entry name" value="Peptidase_C15"/>
</dbReference>
<keyword evidence="6" id="KW-1185">Reference proteome</keyword>
<sequence length="207" mass="22965">MAPRPNRSRTVVVTGFGPFREHNVNASWVAVQELEKLGMGEDVDLKVFEIPVEYQKVQELVPSIWKLHNPQLMVHVGVSGVAQAVTLEQCGKNVGYVVLDNARCCPGSHCCVEGGPECLHSRVNMEAVRDKVRAQGLELQLAVSDDAGRYLCDYTYYYSLFLSHGKATFVHVPPLDKPYSAELLGHALKLIVQAMLEQLDDVQESCL</sequence>
<dbReference type="AlphaFoldDB" id="A0AAJ7T137"/>
<evidence type="ECO:0000313" key="7">
    <source>
        <dbReference type="RefSeq" id="XP_032809199.1"/>
    </source>
</evidence>
<dbReference type="PIRSF" id="PIRSF015592">
    <property type="entry name" value="Prld-crbxl_pptds"/>
    <property type="match status" value="1"/>
</dbReference>
<evidence type="ECO:0000256" key="5">
    <source>
        <dbReference type="ARBA" id="ARBA00022807"/>
    </source>
</evidence>
<dbReference type="RefSeq" id="XP_032809199.1">
    <property type="nucleotide sequence ID" value="XM_032953308.1"/>
</dbReference>
<evidence type="ECO:0000256" key="1">
    <source>
        <dbReference type="ARBA" id="ARBA00006641"/>
    </source>
</evidence>
<gene>
    <name evidence="7" type="primary">PGPEP1</name>
</gene>
<dbReference type="Gene3D" id="3.40.630.20">
    <property type="entry name" value="Peptidase C15, pyroglutamyl peptidase I-like"/>
    <property type="match status" value="1"/>
</dbReference>
<dbReference type="GO" id="GO:0016920">
    <property type="term" value="F:pyroglutamyl-peptidase activity"/>
    <property type="evidence" value="ECO:0007669"/>
    <property type="project" value="InterPro"/>
</dbReference>
<reference evidence="7" key="1">
    <citation type="submission" date="2025-08" db="UniProtKB">
        <authorList>
            <consortium name="RefSeq"/>
        </authorList>
    </citation>
    <scope>IDENTIFICATION</scope>
    <source>
        <tissue evidence="7">Sperm</tissue>
    </source>
</reference>
<accession>A0AAJ7T137</accession>
<evidence type="ECO:0000313" key="6">
    <source>
        <dbReference type="Proteomes" id="UP001318040"/>
    </source>
</evidence>
<dbReference type="PRINTS" id="PR00706">
    <property type="entry name" value="PYROGLUPTASE"/>
</dbReference>
<protein>
    <submittedName>
        <fullName evidence="7">Pyroglutamyl-peptidase 1</fullName>
    </submittedName>
</protein>
<dbReference type="CDD" id="cd00501">
    <property type="entry name" value="Peptidase_C15"/>
    <property type="match status" value="1"/>
</dbReference>
<dbReference type="Pfam" id="PF01470">
    <property type="entry name" value="Peptidase_C15"/>
    <property type="match status" value="1"/>
</dbReference>
<dbReference type="KEGG" id="pmrn:116941930"/>
<dbReference type="PANTHER" id="PTHR23402:SF1">
    <property type="entry name" value="PYROGLUTAMYL-PEPTIDASE I"/>
    <property type="match status" value="1"/>
</dbReference>
<keyword evidence="4" id="KW-0378">Hydrolase</keyword>
<evidence type="ECO:0000256" key="4">
    <source>
        <dbReference type="ARBA" id="ARBA00022801"/>
    </source>
</evidence>
<evidence type="ECO:0000256" key="3">
    <source>
        <dbReference type="ARBA" id="ARBA00022670"/>
    </source>
</evidence>
<comment type="similarity">
    <text evidence="1">Belongs to the peptidase C15 family.</text>
</comment>
<dbReference type="InterPro" id="IPR036440">
    <property type="entry name" value="Peptidase_C15-like_sf"/>
</dbReference>
<keyword evidence="5" id="KW-0788">Thiol protease</keyword>
<name>A0AAJ7T137_PETMA</name>
<keyword evidence="2" id="KW-0963">Cytoplasm</keyword>